<accession>A0AB34FBJ4</accession>
<protein>
    <submittedName>
        <fullName evidence="1">6-phosphogluconolactonase</fullName>
    </submittedName>
</protein>
<organism evidence="1 2">
    <name type="scientific">Purpureocillium lavendulum</name>
    <dbReference type="NCBI Taxonomy" id="1247861"/>
    <lineage>
        <taxon>Eukaryota</taxon>
        <taxon>Fungi</taxon>
        <taxon>Dikarya</taxon>
        <taxon>Ascomycota</taxon>
        <taxon>Pezizomycotina</taxon>
        <taxon>Sordariomycetes</taxon>
        <taxon>Hypocreomycetidae</taxon>
        <taxon>Hypocreales</taxon>
        <taxon>Ophiocordycipitaceae</taxon>
        <taxon>Purpureocillium</taxon>
    </lineage>
</organism>
<comment type="caution">
    <text evidence="1">The sequence shown here is derived from an EMBL/GenBank/DDBJ whole genome shotgun (WGS) entry which is preliminary data.</text>
</comment>
<dbReference type="EMBL" id="JAQHRD010000027">
    <property type="protein sequence ID" value="KAJ6436186.1"/>
    <property type="molecule type" value="Genomic_DNA"/>
</dbReference>
<sequence>MVRDTRTDFDPDSVLALLQVVRDVAVDYPLRETFDDCRLADTGLANEDGVVLGSPRQNPHDSANLLLSANDGVLHSKCATITRMELEGTGTVTRTV</sequence>
<proteinExistence type="predicted"/>
<dbReference type="AntiFam" id="ANF00007">
    <property type="entry name" value="Shadow ORF (opposite clpB)"/>
</dbReference>
<evidence type="ECO:0000313" key="1">
    <source>
        <dbReference type="EMBL" id="KAJ6436186.1"/>
    </source>
</evidence>
<evidence type="ECO:0000313" key="2">
    <source>
        <dbReference type="Proteomes" id="UP001163105"/>
    </source>
</evidence>
<keyword evidence="2" id="KW-1185">Reference proteome</keyword>
<dbReference type="Proteomes" id="UP001163105">
    <property type="component" value="Unassembled WGS sequence"/>
</dbReference>
<name>A0AB34FBJ4_9HYPO</name>
<gene>
    <name evidence="1" type="ORF">O9K51_11248</name>
</gene>
<reference evidence="1" key="1">
    <citation type="submission" date="2023-01" db="EMBL/GenBank/DDBJ databases">
        <title>The growth and conidiation of Purpureocillium lavendulum are regulated by nitrogen source and histone H3K14 acetylation.</title>
        <authorList>
            <person name="Tang P."/>
            <person name="Han J."/>
            <person name="Zhang C."/>
            <person name="Tang P."/>
            <person name="Qi F."/>
            <person name="Zhang K."/>
            <person name="Liang L."/>
        </authorList>
    </citation>
    <scope>NUCLEOTIDE SEQUENCE</scope>
    <source>
        <strain evidence="1">YMF1.00683</strain>
    </source>
</reference>
<dbReference type="AlphaFoldDB" id="A0AB34FBJ4"/>